<evidence type="ECO:0000256" key="1">
    <source>
        <dbReference type="SAM" id="MobiDB-lite"/>
    </source>
</evidence>
<name>A0A834E516_9CHIR</name>
<evidence type="ECO:0000313" key="2">
    <source>
        <dbReference type="EMBL" id="KAF6104044.1"/>
    </source>
</evidence>
<comment type="caution">
    <text evidence="2">The sequence shown here is derived from an EMBL/GenBank/DDBJ whole genome shotgun (WGS) entry which is preliminary data.</text>
</comment>
<evidence type="ECO:0000313" key="3">
    <source>
        <dbReference type="Proteomes" id="UP000664940"/>
    </source>
</evidence>
<feature type="region of interest" description="Disordered" evidence="1">
    <location>
        <begin position="78"/>
        <end position="103"/>
    </location>
</feature>
<sequence>MWPRETLEGSPLASDRDSSGSGLGKALLGQPFVFLMARSSILFRRQSFPCGVAENQQGASTPPYAFLAARRAGGEAVPSELRWGEPRASPSGNARRLPPETRPCWEDPRRHRLALPFLARGRASSARPRLVSPHPAVRRHPRVFRNRGSARTWLCWVAPRLGAGLCLPSWTGGRERGRGGWGALPGFLQIVRNLATVLSSRHQAPPPTIRPRPNHLPQLKAIPFILTRAYSWVFSGPWDGSLPQQQRARVSETHHPTD</sequence>
<reference evidence="2 3" key="1">
    <citation type="journal article" date="2020" name="Nature">
        <title>Six reference-quality genomes reveal evolution of bat adaptations.</title>
        <authorList>
            <person name="Jebb D."/>
            <person name="Huang Z."/>
            <person name="Pippel M."/>
            <person name="Hughes G.M."/>
            <person name="Lavrichenko K."/>
            <person name="Devanna P."/>
            <person name="Winkler S."/>
            <person name="Jermiin L.S."/>
            <person name="Skirmuntt E.C."/>
            <person name="Katzourakis A."/>
            <person name="Burkitt-Gray L."/>
            <person name="Ray D.A."/>
            <person name="Sullivan K.A.M."/>
            <person name="Roscito J.G."/>
            <person name="Kirilenko B.M."/>
            <person name="Davalos L.M."/>
            <person name="Corthals A.P."/>
            <person name="Power M.L."/>
            <person name="Jones G."/>
            <person name="Ransome R.D."/>
            <person name="Dechmann D.K.N."/>
            <person name="Locatelli A.G."/>
            <person name="Puechmaille S.J."/>
            <person name="Fedrigo O."/>
            <person name="Jarvis E.D."/>
            <person name="Hiller M."/>
            <person name="Vernes S.C."/>
            <person name="Myers E.W."/>
            <person name="Teeling E.C."/>
        </authorList>
    </citation>
    <scope>NUCLEOTIDE SEQUENCE [LARGE SCALE GENOMIC DNA]</scope>
    <source>
        <strain evidence="2">Bat1K_MPI-CBG_1</strain>
    </source>
</reference>
<dbReference type="EMBL" id="JABVXQ010000006">
    <property type="protein sequence ID" value="KAF6104044.1"/>
    <property type="molecule type" value="Genomic_DNA"/>
</dbReference>
<dbReference type="AlphaFoldDB" id="A0A834E516"/>
<proteinExistence type="predicted"/>
<protein>
    <submittedName>
        <fullName evidence="2">Uncharacterized protein</fullName>
    </submittedName>
</protein>
<gene>
    <name evidence="2" type="ORF">HJG60_011093</name>
</gene>
<accession>A0A834E516</accession>
<feature type="region of interest" description="Disordered" evidence="1">
    <location>
        <begin position="1"/>
        <end position="21"/>
    </location>
</feature>
<organism evidence="2 3">
    <name type="scientific">Phyllostomus discolor</name>
    <name type="common">pale spear-nosed bat</name>
    <dbReference type="NCBI Taxonomy" id="89673"/>
    <lineage>
        <taxon>Eukaryota</taxon>
        <taxon>Metazoa</taxon>
        <taxon>Chordata</taxon>
        <taxon>Craniata</taxon>
        <taxon>Vertebrata</taxon>
        <taxon>Euteleostomi</taxon>
        <taxon>Mammalia</taxon>
        <taxon>Eutheria</taxon>
        <taxon>Laurasiatheria</taxon>
        <taxon>Chiroptera</taxon>
        <taxon>Yangochiroptera</taxon>
        <taxon>Phyllostomidae</taxon>
        <taxon>Phyllostominae</taxon>
        <taxon>Phyllostomus</taxon>
    </lineage>
</organism>
<dbReference type="Proteomes" id="UP000664940">
    <property type="component" value="Unassembled WGS sequence"/>
</dbReference>